<name>A0A3E5BLT5_9BACE</name>
<dbReference type="AlphaFoldDB" id="A0A3E5BLT5"/>
<dbReference type="PROSITE" id="PS51257">
    <property type="entry name" value="PROKAR_LIPOPROTEIN"/>
    <property type="match status" value="1"/>
</dbReference>
<gene>
    <name evidence="2" type="ORF">DXB65_05820</name>
</gene>
<organism evidence="2 3">
    <name type="scientific">Bacteroides oleiciplenus</name>
    <dbReference type="NCBI Taxonomy" id="626931"/>
    <lineage>
        <taxon>Bacteria</taxon>
        <taxon>Pseudomonadati</taxon>
        <taxon>Bacteroidota</taxon>
        <taxon>Bacteroidia</taxon>
        <taxon>Bacteroidales</taxon>
        <taxon>Bacteroidaceae</taxon>
        <taxon>Bacteroides</taxon>
    </lineage>
</organism>
<sequence>MKTSDLKYKKLIYTVMKRTHFLLLALLLIGAIACKSDNDIVLDVTLFKEQLNRINEDINSMSILANALDNNILVANITQEGDGCQISFADGKKITVKNGTSINEVPLVGIGKWKGGYCWTLTSGGVKTYLTDEKGNNNRANRTIPNLKIMEKERCWAISYDKGITYIPLLDKNGNTIQVIDNGKIDNNISLFKSVTVEDDVLSLILADGTVLKMSIVNKGNATMLINGTVRIEESDGLFVASPLAEEVLSENGFNIEVFNDSIPQLIYITDSSDQILMMARGFFQNQPLEINATTSALAFISLMPPFLSVANKNFNELTTTIANSANFPIIVSEMSRIIAEKKDIFSTENTTLFAAVGQLIENICVPNQTRSVVTGIDNHHLDVRAIGKTVSIRNTGLKPPYECQVFYSNSRIADEIIPSASSHGILDILSQNMGANHYGEPIDFVLTDEGSYYFVFEKYTERAILALSWTLMSDLWGILGAGYSDLELNGLINNGLVATHGFDFQSYISSVYAGITPPDGWNFIREVLISLLKNEGVSWVEKVFGSAVDEFVEGTNFYKQLKKIGALNLEKATKVISKLIVVYDVLKGIGNNYTRIFQAYRAEPSIDFHLCSYNIGGVTCCTETELKIVSGNNQSGLSGETLKLPLTVSVKTIADDGTEIMFGDYHVVRFQVVSGGGYVGERNVKNVDIDPVTKTASIDWSLGKHGEQLVRAVVYDRITEKDISEPVYFKASLNNKIITGSANNITKNSVTLSGRVIGYDITGTDMYGICYSTTPSFVNKVIVPAHNILDGNFSVNIGKLIAGQTYYWRAYVKCDNDYEYGDIQTFTTEKDPDTVDGYLGDGFNVGLMRIHKISQKTGSYRMYFNVSGFAPKEEVVSYIECTCFPSGYQQYAQVKSVMIKKGGETYIDFDNLYAGTNELSLKVFVEKNTDKIYEDYGTKSFYVNWKTLKDVKVEYVGDEISNVYNTGIEWRNKYKITYFFEDNPLVIGNSSKYNGHLGIEGITGYSRRIVGTDPEANTETHMIGISETQYDIDWTRYHAQLKESKVFFTYYEYNNTGDVYGQDDVEIASDIFDYNEIPTIKITGLGRPNRTSDTLVDWGTGGFGGSSKGSDVIYWDCTGRLFLRFASIECVNTLPVGAIEHKETTIAGQLSSDGKHPMQSTSLSMFFRQNITYDGTLILKATFSRGGIMESSNYVRIYQSSYNSVEWSIISGNNP</sequence>
<protein>
    <recommendedName>
        <fullName evidence="1">DUF4988 domain-containing protein</fullName>
    </recommendedName>
</protein>
<evidence type="ECO:0000313" key="2">
    <source>
        <dbReference type="EMBL" id="RGN38343.1"/>
    </source>
</evidence>
<accession>A0A3E5BLT5</accession>
<reference evidence="2 3" key="1">
    <citation type="submission" date="2018-08" db="EMBL/GenBank/DDBJ databases">
        <title>A genome reference for cultivated species of the human gut microbiota.</title>
        <authorList>
            <person name="Zou Y."/>
            <person name="Xue W."/>
            <person name="Luo G."/>
        </authorList>
    </citation>
    <scope>NUCLEOTIDE SEQUENCE [LARGE SCALE GENOMIC DNA]</scope>
    <source>
        <strain evidence="2 3">OM05-15BH</strain>
    </source>
</reference>
<comment type="caution">
    <text evidence="2">The sequence shown here is derived from an EMBL/GenBank/DDBJ whole genome shotgun (WGS) entry which is preliminary data.</text>
</comment>
<dbReference type="EMBL" id="QSUL01000003">
    <property type="protein sequence ID" value="RGN38343.1"/>
    <property type="molecule type" value="Genomic_DNA"/>
</dbReference>
<dbReference type="Pfam" id="PF16378">
    <property type="entry name" value="DUF4988"/>
    <property type="match status" value="1"/>
</dbReference>
<evidence type="ECO:0000313" key="3">
    <source>
        <dbReference type="Proteomes" id="UP000260983"/>
    </source>
</evidence>
<dbReference type="InterPro" id="IPR032149">
    <property type="entry name" value="DUF4988"/>
</dbReference>
<dbReference type="Proteomes" id="UP000260983">
    <property type="component" value="Unassembled WGS sequence"/>
</dbReference>
<proteinExistence type="predicted"/>
<evidence type="ECO:0000259" key="1">
    <source>
        <dbReference type="Pfam" id="PF16378"/>
    </source>
</evidence>
<feature type="domain" description="DUF4988" evidence="1">
    <location>
        <begin position="44"/>
        <end position="210"/>
    </location>
</feature>